<dbReference type="Proteomes" id="UP000827872">
    <property type="component" value="Linkage Group LG07"/>
</dbReference>
<gene>
    <name evidence="1" type="primary">ST8SIA5</name>
    <name evidence="1" type="ORF">K3G42_005123</name>
</gene>
<dbReference type="EMBL" id="CM037620">
    <property type="protein sequence ID" value="KAH7994393.1"/>
    <property type="molecule type" value="Genomic_DNA"/>
</dbReference>
<reference evidence="1" key="1">
    <citation type="submission" date="2021-08" db="EMBL/GenBank/DDBJ databases">
        <title>The first chromosome-level gecko genome reveals the dynamic sex chromosomes of Neotropical dwarf geckos (Sphaerodactylidae: Sphaerodactylus).</title>
        <authorList>
            <person name="Pinto B.J."/>
            <person name="Keating S.E."/>
            <person name="Gamble T."/>
        </authorList>
    </citation>
    <scope>NUCLEOTIDE SEQUENCE</scope>
    <source>
        <strain evidence="1">TG3544</strain>
    </source>
</reference>
<organism evidence="1 2">
    <name type="scientific">Sphaerodactylus townsendi</name>
    <dbReference type="NCBI Taxonomy" id="933632"/>
    <lineage>
        <taxon>Eukaryota</taxon>
        <taxon>Metazoa</taxon>
        <taxon>Chordata</taxon>
        <taxon>Craniata</taxon>
        <taxon>Vertebrata</taxon>
        <taxon>Euteleostomi</taxon>
        <taxon>Lepidosauria</taxon>
        <taxon>Squamata</taxon>
        <taxon>Bifurcata</taxon>
        <taxon>Gekkota</taxon>
        <taxon>Sphaerodactylidae</taxon>
        <taxon>Sphaerodactylus</taxon>
    </lineage>
</organism>
<sequence length="132" mass="15746">METIQSVRRSARYFEFYEGPFDYNSTKCLELRQDIIEVKVLSMVKQTELFERWRNLQMCKWEMNITEAHLFKSTLARCCNAPAFLFTTQKNTPLGSKLKYEIDTSGIFHVNQEIFRMFPKVRRVLSQKDSQD</sequence>
<keyword evidence="2" id="KW-1185">Reference proteome</keyword>
<proteinExistence type="predicted"/>
<protein>
    <submittedName>
        <fullName evidence="1">Alpha-2,8-sialyltransferase 8E</fullName>
    </submittedName>
</protein>
<comment type="caution">
    <text evidence="1">The sequence shown here is derived from an EMBL/GenBank/DDBJ whole genome shotgun (WGS) entry which is preliminary data.</text>
</comment>
<name>A0ACB8EPW7_9SAUR</name>
<evidence type="ECO:0000313" key="2">
    <source>
        <dbReference type="Proteomes" id="UP000827872"/>
    </source>
</evidence>
<evidence type="ECO:0000313" key="1">
    <source>
        <dbReference type="EMBL" id="KAH7994393.1"/>
    </source>
</evidence>
<accession>A0ACB8EPW7</accession>